<dbReference type="InterPro" id="IPR026444">
    <property type="entry name" value="Secre_tail"/>
</dbReference>
<comment type="caution">
    <text evidence="5">The sequence shown here is derived from an EMBL/GenBank/DDBJ whole genome shotgun (WGS) entry which is preliminary data.</text>
</comment>
<evidence type="ECO:0000256" key="3">
    <source>
        <dbReference type="SAM" id="SignalP"/>
    </source>
</evidence>
<evidence type="ECO:0000313" key="5">
    <source>
        <dbReference type="EMBL" id="MEK8180953.1"/>
    </source>
</evidence>
<evidence type="ECO:0000313" key="6">
    <source>
        <dbReference type="Proteomes" id="UP001491349"/>
    </source>
</evidence>
<dbReference type="PANTHER" id="PTHR42535">
    <property type="entry name" value="OOKINETE PROTEIN, PUTATIVE-RELATED"/>
    <property type="match status" value="1"/>
</dbReference>
<feature type="domain" description="LamG-like jellyroll fold" evidence="4">
    <location>
        <begin position="237"/>
        <end position="369"/>
    </location>
</feature>
<dbReference type="SMART" id="SM00560">
    <property type="entry name" value="LamGL"/>
    <property type="match status" value="1"/>
</dbReference>
<keyword evidence="2" id="KW-1015">Disulfide bond</keyword>
<keyword evidence="6" id="KW-1185">Reference proteome</keyword>
<proteinExistence type="predicted"/>
<dbReference type="InterPro" id="IPR013320">
    <property type="entry name" value="ConA-like_dom_sf"/>
</dbReference>
<evidence type="ECO:0000256" key="2">
    <source>
        <dbReference type="ARBA" id="ARBA00023157"/>
    </source>
</evidence>
<dbReference type="Pfam" id="PF13385">
    <property type="entry name" value="Laminin_G_3"/>
    <property type="match status" value="1"/>
</dbReference>
<feature type="chain" id="PRO_5047496532" evidence="3">
    <location>
        <begin position="27"/>
        <end position="1061"/>
    </location>
</feature>
<dbReference type="Gene3D" id="2.60.120.200">
    <property type="match status" value="1"/>
</dbReference>
<sequence>MKKTLLNLEKVCFTLIALMATSIVFCQDLFDSSGTIIWNATANIGYNNNVSLIGRDDIIGINEKQNTISIPKVGLGTIAASNAANPNSFATDKTYLVWGDNGQTMNDSGTNVTITFGGTSGVTTYVDLPNKSWKVVETGGDVAKTKISMATSDFSGLPSLTGNDAYVMIVASDASFSSDVETVFLTTSGLNQLGDYDFDGTKYFTFGVAHQTNFSRHISLNGVNDVVKFGAVNNLTPNFTMMFWIRPTGQNSLFSDRTIVSKYDGSTGYRVYLSNDNRINMIWSSGRIISSSIRLPNTKWSNITILYSSGTMKLYIDGVLDNTVASVASISNTNTFSIGAEYRSKVDVRNHFKGDIDEFRLWNRALTEKQLRFIINQEIIQNGTVTSGTIIPSSIVKNDVNDLRWTSLIAYYSMNSFIGTHIDDDSWNNNRGSLFAQNQVTVTTQSAPMPYETAADGLWSNASTWVNGSIQSIPCSTSLVNNSITIDWNIVKTSHNINSSANKTLLGLFVMNNKLSATNDTKIEISHYLKLDGSIDLTGKSQLVQTDNSELDMASAGYIERDQQGQSSQYNYNYWSSPVSSISALSNNHGFSIAAVMKDGTTSTPQNLNWTAGIDGFPTSPITLSNYWIFKFQEIGDGTSNWSAVGQNGLLQAGNGYTLKGCNAPSPTQNYTFVGKPNNGTITSTVSADNLNLCGNPYPSAIDANQFIDDNATSIIGTLYFWEHYDTNASHYTEEYQGGYATYTKTGGTAPVAPSYVSGLGSSSKVPNRFIPVGQGFFVTGSETGGTIIFNNGQRKFIKENNIESYNLFRTNSVTATSSININNEDNFVDEGQFTKLSLGFDSANNYHRQILLGFMNQYATSGFDNGYDGISFESHSNDMYFINNGTKLNIQGDGYFNVNNIYPIGVKNSVAGIVKFGIDIAENLEDNQNVYIYDNVTNEYHNIKSQQIEINLPAGTFDNRFSLRFNSTTALGTNENEFLNGLTIAHSQSNDIINIKNELQEVTIESVTLYNLLGQNITNWEFDNQSQTNIQLTLPTLNTGTYIVKVNTNKGSISKKIVTN</sequence>
<dbReference type="PANTHER" id="PTHR42535:SF2">
    <property type="entry name" value="CHROMOSOME UNDETERMINED SCAFFOLD_146, WHOLE GENOME SHOTGUN SEQUENCE"/>
    <property type="match status" value="1"/>
</dbReference>
<reference evidence="5 6" key="1">
    <citation type="submission" date="2024-04" db="EMBL/GenBank/DDBJ databases">
        <title>draft genome sequnece of Flavobacterium buctense JCM 30750.</title>
        <authorList>
            <person name="Kim D.-U."/>
        </authorList>
    </citation>
    <scope>NUCLEOTIDE SEQUENCE [LARGE SCALE GENOMIC DNA]</scope>
    <source>
        <strain evidence="5 6">JCM 30750</strain>
    </source>
</reference>
<feature type="signal peptide" evidence="3">
    <location>
        <begin position="1"/>
        <end position="26"/>
    </location>
</feature>
<dbReference type="EMBL" id="JBBPCB010000007">
    <property type="protein sequence ID" value="MEK8180953.1"/>
    <property type="molecule type" value="Genomic_DNA"/>
</dbReference>
<gene>
    <name evidence="5" type="ORF">WMW71_11440</name>
</gene>
<dbReference type="SUPFAM" id="SSF49899">
    <property type="entry name" value="Concanavalin A-like lectins/glucanases"/>
    <property type="match status" value="1"/>
</dbReference>
<evidence type="ECO:0000256" key="1">
    <source>
        <dbReference type="ARBA" id="ARBA00022729"/>
    </source>
</evidence>
<dbReference type="InterPro" id="IPR006558">
    <property type="entry name" value="LamG-like"/>
</dbReference>
<dbReference type="Pfam" id="PF18962">
    <property type="entry name" value="Por_Secre_tail"/>
    <property type="match status" value="1"/>
</dbReference>
<organism evidence="5 6">
    <name type="scientific">Flavobacterium buctense</name>
    <dbReference type="NCBI Taxonomy" id="1648146"/>
    <lineage>
        <taxon>Bacteria</taxon>
        <taxon>Pseudomonadati</taxon>
        <taxon>Bacteroidota</taxon>
        <taxon>Flavobacteriia</taxon>
        <taxon>Flavobacteriales</taxon>
        <taxon>Flavobacteriaceae</taxon>
        <taxon>Flavobacterium</taxon>
    </lineage>
</organism>
<dbReference type="InterPro" id="IPR058515">
    <property type="entry name" value="DUF8202"/>
</dbReference>
<name>A0ABU9E2T1_9FLAO</name>
<accession>A0ABU9E2T1</accession>
<protein>
    <submittedName>
        <fullName evidence="5">LamG-like jellyroll fold domain-containing protein</fullName>
    </submittedName>
</protein>
<dbReference type="RefSeq" id="WP_187659860.1">
    <property type="nucleotide sequence ID" value="NZ_JACTAB010000002.1"/>
</dbReference>
<dbReference type="Pfam" id="PF26628">
    <property type="entry name" value="DUF8202"/>
    <property type="match status" value="1"/>
</dbReference>
<evidence type="ECO:0000259" key="4">
    <source>
        <dbReference type="SMART" id="SM00560"/>
    </source>
</evidence>
<keyword evidence="1 3" id="KW-0732">Signal</keyword>
<dbReference type="Proteomes" id="UP001491349">
    <property type="component" value="Unassembled WGS sequence"/>
</dbReference>
<dbReference type="NCBIfam" id="TIGR04183">
    <property type="entry name" value="Por_Secre_tail"/>
    <property type="match status" value="1"/>
</dbReference>